<dbReference type="RefSeq" id="XP_022157320.1">
    <property type="nucleotide sequence ID" value="XM_022301628.1"/>
</dbReference>
<reference evidence="6" key="1">
    <citation type="submission" date="2025-08" db="UniProtKB">
        <authorList>
            <consortium name="RefSeq"/>
        </authorList>
    </citation>
    <scope>IDENTIFICATION</scope>
    <source>
        <strain evidence="6">OHB3-1</strain>
    </source>
</reference>
<evidence type="ECO:0000256" key="1">
    <source>
        <dbReference type="SAM" id="MobiDB-lite"/>
    </source>
</evidence>
<dbReference type="PANTHER" id="PTHR34200:SF2">
    <property type="entry name" value="TRANSMEMBRANE PROTEIN"/>
    <property type="match status" value="1"/>
</dbReference>
<dbReference type="KEGG" id="mcha:111024051"/>
<dbReference type="PANTHER" id="PTHR34200">
    <property type="entry name" value="DENTIN SIALOPHOSPHOPROTEIN-LIKE ISOFORM X1"/>
    <property type="match status" value="1"/>
</dbReference>
<keyword evidence="2" id="KW-0472">Membrane</keyword>
<evidence type="ECO:0000313" key="6">
    <source>
        <dbReference type="RefSeq" id="XP_022157320.1"/>
    </source>
</evidence>
<feature type="chain" id="PRO_5027020073" evidence="3">
    <location>
        <begin position="25"/>
        <end position="230"/>
    </location>
</feature>
<keyword evidence="5" id="KW-1185">Reference proteome</keyword>
<keyword evidence="2" id="KW-0812">Transmembrane</keyword>
<feature type="region of interest" description="Disordered" evidence="1">
    <location>
        <begin position="33"/>
        <end position="133"/>
    </location>
</feature>
<dbReference type="AlphaFoldDB" id="A0A6J1DSQ9"/>
<feature type="compositionally biased region" description="Polar residues" evidence="1">
    <location>
        <begin position="78"/>
        <end position="106"/>
    </location>
</feature>
<name>A0A6J1DSQ9_MOMCH</name>
<accession>A0A6J1DSQ9</accession>
<feature type="compositionally biased region" description="Low complexity" evidence="1">
    <location>
        <begin position="52"/>
        <end position="66"/>
    </location>
</feature>
<evidence type="ECO:0000256" key="2">
    <source>
        <dbReference type="SAM" id="Phobius"/>
    </source>
</evidence>
<gene>
    <name evidence="6" type="primary">LOC111024051</name>
</gene>
<evidence type="ECO:0000256" key="3">
    <source>
        <dbReference type="SAM" id="SignalP"/>
    </source>
</evidence>
<dbReference type="InterPro" id="IPR055780">
    <property type="entry name" value="DUF7356"/>
</dbReference>
<dbReference type="Pfam" id="PF24053">
    <property type="entry name" value="DUF7356"/>
    <property type="match status" value="1"/>
</dbReference>
<dbReference type="GeneID" id="111024051"/>
<sequence length="230" mass="25200">MAMRRDWFLALFFAYAVVSEVTHASLWDSRKLLDPAPKDNTTTTSAVSPVINPASSVNNSDSVPVNGKKHTEPPPPALNNSLSNVDSKVLSNSSSGSPPPTVSETGNGKPFVTKKNNDTEAGPQSSNRENCDGIADKKKCRDQKKLVACIKSNLIESRDLAVLVLNKGEDTLEVNVTGRNFFKGLKILKYHAERVRTYNFKLLKANYLHFNGLVLFTYQIFVLVLSCLGG</sequence>
<feature type="signal peptide" evidence="3">
    <location>
        <begin position="1"/>
        <end position="24"/>
    </location>
</feature>
<protein>
    <submittedName>
        <fullName evidence="6">Uncharacterized protein LOC111024051 isoform X1</fullName>
    </submittedName>
</protein>
<organism evidence="5 6">
    <name type="scientific">Momordica charantia</name>
    <name type="common">Bitter gourd</name>
    <name type="synonym">Balsam pear</name>
    <dbReference type="NCBI Taxonomy" id="3673"/>
    <lineage>
        <taxon>Eukaryota</taxon>
        <taxon>Viridiplantae</taxon>
        <taxon>Streptophyta</taxon>
        <taxon>Embryophyta</taxon>
        <taxon>Tracheophyta</taxon>
        <taxon>Spermatophyta</taxon>
        <taxon>Magnoliopsida</taxon>
        <taxon>eudicotyledons</taxon>
        <taxon>Gunneridae</taxon>
        <taxon>Pentapetalae</taxon>
        <taxon>rosids</taxon>
        <taxon>fabids</taxon>
        <taxon>Cucurbitales</taxon>
        <taxon>Cucurbitaceae</taxon>
        <taxon>Momordiceae</taxon>
        <taxon>Momordica</taxon>
    </lineage>
</organism>
<keyword evidence="2" id="KW-1133">Transmembrane helix</keyword>
<evidence type="ECO:0000259" key="4">
    <source>
        <dbReference type="Pfam" id="PF24053"/>
    </source>
</evidence>
<evidence type="ECO:0000313" key="5">
    <source>
        <dbReference type="Proteomes" id="UP000504603"/>
    </source>
</evidence>
<feature type="domain" description="DUF7356" evidence="4">
    <location>
        <begin position="124"/>
        <end position="195"/>
    </location>
</feature>
<dbReference type="OrthoDB" id="785602at2759"/>
<dbReference type="Proteomes" id="UP000504603">
    <property type="component" value="Unplaced"/>
</dbReference>
<feature type="transmembrane region" description="Helical" evidence="2">
    <location>
        <begin position="207"/>
        <end position="228"/>
    </location>
</feature>
<proteinExistence type="predicted"/>
<keyword evidence="3" id="KW-0732">Signal</keyword>